<evidence type="ECO:0000256" key="1">
    <source>
        <dbReference type="SAM" id="MobiDB-lite"/>
    </source>
</evidence>
<feature type="compositionally biased region" description="Basic and acidic residues" evidence="1">
    <location>
        <begin position="17"/>
        <end position="28"/>
    </location>
</feature>
<name>A0AAD4DKQ6_9FUNG</name>
<gene>
    <name evidence="2" type="ORF">BGZ95_009221</name>
</gene>
<evidence type="ECO:0000313" key="2">
    <source>
        <dbReference type="EMBL" id="KAG0280665.1"/>
    </source>
</evidence>
<dbReference type="EMBL" id="JAAAIL010000053">
    <property type="protein sequence ID" value="KAG0280665.1"/>
    <property type="molecule type" value="Genomic_DNA"/>
</dbReference>
<comment type="caution">
    <text evidence="2">The sequence shown here is derived from an EMBL/GenBank/DDBJ whole genome shotgun (WGS) entry which is preliminary data.</text>
</comment>
<dbReference type="AlphaFoldDB" id="A0AAD4DKQ6"/>
<protein>
    <submittedName>
        <fullName evidence="2">Uncharacterized protein</fullName>
    </submittedName>
</protein>
<reference evidence="2" key="1">
    <citation type="journal article" date="2020" name="Fungal Divers.">
        <title>Resolving the Mortierellaceae phylogeny through synthesis of multi-gene phylogenetics and phylogenomics.</title>
        <authorList>
            <person name="Vandepol N."/>
            <person name="Liber J."/>
            <person name="Desiro A."/>
            <person name="Na H."/>
            <person name="Kennedy M."/>
            <person name="Barry K."/>
            <person name="Grigoriev I.V."/>
            <person name="Miller A.N."/>
            <person name="O'Donnell K."/>
            <person name="Stajich J.E."/>
            <person name="Bonito G."/>
        </authorList>
    </citation>
    <scope>NUCLEOTIDE SEQUENCE</scope>
    <source>
        <strain evidence="2">NRRL 28262</strain>
    </source>
</reference>
<organism evidence="2 3">
    <name type="scientific">Linnemannia exigua</name>
    <dbReference type="NCBI Taxonomy" id="604196"/>
    <lineage>
        <taxon>Eukaryota</taxon>
        <taxon>Fungi</taxon>
        <taxon>Fungi incertae sedis</taxon>
        <taxon>Mucoromycota</taxon>
        <taxon>Mortierellomycotina</taxon>
        <taxon>Mortierellomycetes</taxon>
        <taxon>Mortierellales</taxon>
        <taxon>Mortierellaceae</taxon>
        <taxon>Linnemannia</taxon>
    </lineage>
</organism>
<evidence type="ECO:0000313" key="3">
    <source>
        <dbReference type="Proteomes" id="UP001194580"/>
    </source>
</evidence>
<proteinExistence type="predicted"/>
<accession>A0AAD4DKQ6</accession>
<keyword evidence="3" id="KW-1185">Reference proteome</keyword>
<feature type="region of interest" description="Disordered" evidence="1">
    <location>
        <begin position="1"/>
        <end position="28"/>
    </location>
</feature>
<dbReference type="Proteomes" id="UP001194580">
    <property type="component" value="Unassembled WGS sequence"/>
</dbReference>
<sequence length="115" mass="13139">MGMSLTPYKPCTSYGLLERDRTPTSEEKFESKAIALKQMGSSYDETLNNERTIHDGMGHHFNILKPTGSFSIPDEDLIYRDPVLQGGEWRTLVDEAEGELPRYEKRYAAPEQLQI</sequence>